<reference evidence="1 2" key="1">
    <citation type="submission" date="2016-10" db="EMBL/GenBank/DDBJ databases">
        <authorList>
            <person name="Varghese N."/>
            <person name="Submissions S."/>
        </authorList>
    </citation>
    <scope>NUCLEOTIDE SEQUENCE [LARGE SCALE GENOMIC DNA]</scope>
    <source>
        <strain evidence="1 2">DSM 24802</strain>
    </source>
</reference>
<dbReference type="EMBL" id="FNOB01000030">
    <property type="protein sequence ID" value="SDX79064.1"/>
    <property type="molecule type" value="Genomic_DNA"/>
</dbReference>
<keyword evidence="2" id="KW-1185">Reference proteome</keyword>
<evidence type="ECO:0000313" key="2">
    <source>
        <dbReference type="Proteomes" id="UP000199541"/>
    </source>
</evidence>
<gene>
    <name evidence="1" type="ORF">SAMN05444006_1302</name>
</gene>
<protein>
    <submittedName>
        <fullName evidence="1">Uncharacterized protein</fullName>
    </submittedName>
</protein>
<organism evidence="1 2">
    <name type="scientific">Allgaiera indica</name>
    <dbReference type="NCBI Taxonomy" id="765699"/>
    <lineage>
        <taxon>Bacteria</taxon>
        <taxon>Pseudomonadati</taxon>
        <taxon>Pseudomonadota</taxon>
        <taxon>Alphaproteobacteria</taxon>
        <taxon>Rhodobacterales</taxon>
        <taxon>Paracoccaceae</taxon>
        <taxon>Allgaiera</taxon>
    </lineage>
</organism>
<name>A0A1H3EM79_9RHOB</name>
<proteinExistence type="predicted"/>
<dbReference type="Proteomes" id="UP000199541">
    <property type="component" value="Unassembled WGS sequence"/>
</dbReference>
<accession>A0A1H3EM79</accession>
<evidence type="ECO:0000313" key="1">
    <source>
        <dbReference type="EMBL" id="SDX79064.1"/>
    </source>
</evidence>
<comment type="caution">
    <text evidence="1">The sequence shown here is derived from an EMBL/GenBank/DDBJ whole genome shotgun (WGS) entry which is preliminary data.</text>
</comment>
<sequence length="53" mass="6213">MKLVWCLVALFGRKTEAEDCRFSLRLRAMGRPLPLRRRRAQTPFKSLPSRPEA</sequence>